<evidence type="ECO:0000256" key="2">
    <source>
        <dbReference type="ARBA" id="ARBA00022512"/>
    </source>
</evidence>
<feature type="compositionally biased region" description="Low complexity" evidence="6">
    <location>
        <begin position="282"/>
        <end position="292"/>
    </location>
</feature>
<accession>A0A4Y6V2A9</accession>
<feature type="region of interest" description="Disordered" evidence="6">
    <location>
        <begin position="168"/>
        <end position="193"/>
    </location>
</feature>
<feature type="region of interest" description="Disordered" evidence="6">
    <location>
        <begin position="113"/>
        <end position="138"/>
    </location>
</feature>
<keyword evidence="7" id="KW-0812">Transmembrane</keyword>
<dbReference type="AlphaFoldDB" id="A0A4Y6V2A9"/>
<evidence type="ECO:0000256" key="6">
    <source>
        <dbReference type="SAM" id="MobiDB-lite"/>
    </source>
</evidence>
<feature type="compositionally biased region" description="Polar residues" evidence="6">
    <location>
        <begin position="548"/>
        <end position="558"/>
    </location>
</feature>
<evidence type="ECO:0000259" key="9">
    <source>
        <dbReference type="PROSITE" id="PS50847"/>
    </source>
</evidence>
<dbReference type="EMBL" id="CP041217">
    <property type="protein sequence ID" value="QDH22617.1"/>
    <property type="molecule type" value="Genomic_DNA"/>
</dbReference>
<feature type="compositionally biased region" description="Low complexity" evidence="6">
    <location>
        <begin position="168"/>
        <end position="181"/>
    </location>
</feature>
<feature type="chain" id="PRO_5021305565" evidence="8">
    <location>
        <begin position="28"/>
        <end position="686"/>
    </location>
</feature>
<evidence type="ECO:0000256" key="1">
    <source>
        <dbReference type="ARBA" id="ARBA00004168"/>
    </source>
</evidence>
<evidence type="ECO:0000256" key="5">
    <source>
        <dbReference type="ARBA" id="ARBA00023088"/>
    </source>
</evidence>
<feature type="region of interest" description="Disordered" evidence="6">
    <location>
        <begin position="406"/>
        <end position="515"/>
    </location>
</feature>
<dbReference type="PROSITE" id="PS50847">
    <property type="entry name" value="GRAM_POS_ANCHORING"/>
    <property type="match status" value="1"/>
</dbReference>
<keyword evidence="7" id="KW-0472">Membrane</keyword>
<evidence type="ECO:0000256" key="3">
    <source>
        <dbReference type="ARBA" id="ARBA00022525"/>
    </source>
</evidence>
<dbReference type="Proteomes" id="UP000316968">
    <property type="component" value="Chromosome"/>
</dbReference>
<dbReference type="KEGG" id="saca:FFV09_18270"/>
<feature type="region of interest" description="Disordered" evidence="6">
    <location>
        <begin position="535"/>
        <end position="558"/>
    </location>
</feature>
<dbReference type="OrthoDB" id="9870414at2"/>
<evidence type="ECO:0000313" key="10">
    <source>
        <dbReference type="EMBL" id="QDH22617.1"/>
    </source>
</evidence>
<feature type="compositionally biased region" description="Low complexity" evidence="6">
    <location>
        <begin position="113"/>
        <end position="124"/>
    </location>
</feature>
<feature type="compositionally biased region" description="Gly residues" evidence="6">
    <location>
        <begin position="417"/>
        <end position="506"/>
    </location>
</feature>
<name>A0A4Y6V2A9_SACBS</name>
<keyword evidence="4 8" id="KW-0732">Signal</keyword>
<feature type="compositionally biased region" description="Low complexity" evidence="6">
    <location>
        <begin position="225"/>
        <end position="238"/>
    </location>
</feature>
<keyword evidence="2" id="KW-0134">Cell wall</keyword>
<feature type="region of interest" description="Disordered" evidence="6">
    <location>
        <begin position="330"/>
        <end position="351"/>
    </location>
</feature>
<reference evidence="10 11" key="1">
    <citation type="submission" date="2019-06" db="EMBL/GenBank/DDBJ databases">
        <title>Saccharibacillus brassicae sp. nov., an endophytic bacterium isolated from Chinese cabbage seeds (Brassica pekinensis).</title>
        <authorList>
            <person name="Jiang L."/>
            <person name="Lee J."/>
            <person name="Kim S.W."/>
        </authorList>
    </citation>
    <scope>NUCLEOTIDE SEQUENCE [LARGE SCALE GENOMIC DNA]</scope>
    <source>
        <strain evidence="11">KCTC 43072 / ATSA2</strain>
    </source>
</reference>
<dbReference type="NCBIfam" id="TIGR01167">
    <property type="entry name" value="LPXTG_anchor"/>
    <property type="match status" value="1"/>
</dbReference>
<keyword evidence="11" id="KW-1185">Reference proteome</keyword>
<dbReference type="InterPro" id="IPR019931">
    <property type="entry name" value="LPXTG_anchor"/>
</dbReference>
<gene>
    <name evidence="10" type="ORF">FFV09_18270</name>
</gene>
<feature type="region of interest" description="Disordered" evidence="6">
    <location>
        <begin position="222"/>
        <end position="250"/>
    </location>
</feature>
<feature type="domain" description="Gram-positive cocci surface proteins LPxTG" evidence="9">
    <location>
        <begin position="654"/>
        <end position="686"/>
    </location>
</feature>
<evidence type="ECO:0000256" key="4">
    <source>
        <dbReference type="ARBA" id="ARBA00022729"/>
    </source>
</evidence>
<keyword evidence="7" id="KW-1133">Transmembrane helix</keyword>
<organism evidence="10 11">
    <name type="scientific">Saccharibacillus brassicae</name>
    <dbReference type="NCBI Taxonomy" id="2583377"/>
    <lineage>
        <taxon>Bacteria</taxon>
        <taxon>Bacillati</taxon>
        <taxon>Bacillota</taxon>
        <taxon>Bacilli</taxon>
        <taxon>Bacillales</taxon>
        <taxon>Paenibacillaceae</taxon>
        <taxon>Saccharibacillus</taxon>
    </lineage>
</organism>
<protein>
    <submittedName>
        <fullName evidence="10">LPXTG cell wall anchor domain-containing protein</fullName>
    </submittedName>
</protein>
<dbReference type="RefSeq" id="WP_141449159.1">
    <property type="nucleotide sequence ID" value="NZ_CP041217.1"/>
</dbReference>
<evidence type="ECO:0000256" key="8">
    <source>
        <dbReference type="SAM" id="SignalP"/>
    </source>
</evidence>
<sequence>MKKTVKALWTTGFAAALLAATQGQVSAEETATPVHAESRTESQSLLNLNADGLIGETLHVGVLESAQTAASAAPPTSGETISQDYDALVNVDLDEVLGESVHVGVLENEEATMTSGATGTNGSTGTTGGTAPGTTTTSEKNADALVNVDLDEVLGESVHVGVLENEEATTTSEATGANGSTGTTGGIATGTTTTSEKNADALVNVDLDEVLGESVHVGVLENEEATTNSGTTGTNGSTGTTGGIATGTTTTSEKNADALVNVDLDEVLGESVHVGVLENEEATTTSEATGTNGSTGGSTTGTTVTNNGALIDLDLDEVLGESVHVGVLENSSSTTTSGTAPNQPAASGNSGSLINLNLDEVLGSEVGLTVLENGSSANPNGTSQNSSLLDLNLDGLLPGVQVSVLPSASSTTNEPGTGSGGNTGGTTPGTDNGGNTGGTTPGTDNGGSTGGTTPGTDNGGNTGGTTPGTGSGGNTGGTTPGTDNGGNTGGTTPGTDNGGSTGGTTPGIGTDVTTPVSGEVVIDGSLTVPGTVIAASGTTPAADPVQTEPESSTGSVVTPVTASEGDEFDVLVPDADVAQAKPADFITEGTLVTADASNADRAGMPERTSLVTAAALTNPASISGSMDAAAADAGAASSALAESTMAGGSGMSELPQTGESGSDMAYAYAGLLLIACGALMGRRRSR</sequence>
<keyword evidence="3" id="KW-0964">Secreted</keyword>
<evidence type="ECO:0000313" key="11">
    <source>
        <dbReference type="Proteomes" id="UP000316968"/>
    </source>
</evidence>
<keyword evidence="5" id="KW-0572">Peptidoglycan-anchor</keyword>
<feature type="transmembrane region" description="Helical" evidence="7">
    <location>
        <begin position="664"/>
        <end position="681"/>
    </location>
</feature>
<proteinExistence type="predicted"/>
<comment type="subcellular location">
    <subcellularLocation>
        <location evidence="1">Secreted</location>
        <location evidence="1">Cell wall</location>
        <topology evidence="1">Peptidoglycan-anchor</topology>
    </subcellularLocation>
</comment>
<feature type="region of interest" description="Disordered" evidence="6">
    <location>
        <begin position="277"/>
        <end position="303"/>
    </location>
</feature>
<feature type="signal peptide" evidence="8">
    <location>
        <begin position="1"/>
        <end position="27"/>
    </location>
</feature>
<evidence type="ECO:0000256" key="7">
    <source>
        <dbReference type="SAM" id="Phobius"/>
    </source>
</evidence>